<protein>
    <recommendedName>
        <fullName evidence="1">Heterokaryon incompatibility domain-containing protein</fullName>
    </recommendedName>
</protein>
<reference evidence="2" key="1">
    <citation type="journal article" date="2020" name="Phytopathology">
        <title>Genome sequence and comparative analysis of Colletotrichum gloeosporioides isolated from Liriodendron leaves.</title>
        <authorList>
            <person name="Fu F.F."/>
            <person name="Hao Z."/>
            <person name="Wang P."/>
            <person name="Lu Y."/>
            <person name="Xue L.J."/>
            <person name="Wei G."/>
            <person name="Tian Y."/>
            <person name="Baishi H."/>
            <person name="Xu H."/>
            <person name="Shi J."/>
            <person name="Cheng T."/>
            <person name="Wang G."/>
            <person name="Yi Y."/>
            <person name="Chen J."/>
        </authorList>
    </citation>
    <scope>NUCLEOTIDE SEQUENCE</scope>
    <source>
        <strain evidence="2">Lc1</strain>
    </source>
</reference>
<accession>A0A8H4CTL1</accession>
<sequence>MFVGEVNASRGIEATGFKSVGNYVGRTTRGGKAGDVIAVLYGSQFPVVLRQLGIEKELRYQFIGPCYVKGLMFGEAVDASEVLGDRGAGIESSTAMSQFDNDIWYASVYCALPIATNELRILSVHPASTIESPVIADLFIENFQSRQNSYEALSYTWGDSSNTEIITVNGVEIHVTRNLRLALQTLRHQSRNPSKAVQLWVDSICINQDNVAERNTQVSQMGKIYSQAAHVAIWLGDASKTSEAAMKLLNDCYKLELDVEIIERVVSDELGGRALTELLQRRYWKRMWIFQEIVLSQSATVYCGQRSARWDVFKRLDMISSRPSLWPGMEIRKGWVLDLRRAFFSIAQFCIGREEAGDMTNVLQPTRNLESSDPRDKLYALLGVCDADSLPPPDYSKPARDVFIDYTKTFIRQDNDLSILLTAGPWNPENGEDIDLPSWTPDYRGMKGMDIRYFAASHLGYFNAAKSEPPSQETSMHHSNPGSIPIDGIILDVVKTTVNLGGGETSRQMVLKQIDPRALDDHPTGKSQFEVFFETMIFDNITLHGGNRSDSSIRKENLTRLAVGFIQELQLFYQENRVHQKNEAKTQMGFEMPSSELFTAAAEEHYRLSTTDPEDLHWRREEYVMRTEEVTQGSLTSIFATASNYIGRGLKTIRNGDIVAVIFGCKLPVVLRQCGGPSTFQFISPCYVSGIMDGEAMDGLDYECFPDATKSNALQVRRLHLV</sequence>
<dbReference type="AlphaFoldDB" id="A0A8H4CTL1"/>
<dbReference type="Pfam" id="PF06985">
    <property type="entry name" value="HET"/>
    <property type="match status" value="1"/>
</dbReference>
<feature type="domain" description="Heterokaryon incompatibility" evidence="1">
    <location>
        <begin position="150"/>
        <end position="292"/>
    </location>
</feature>
<dbReference type="Pfam" id="PF26639">
    <property type="entry name" value="Het-6_barrel"/>
    <property type="match status" value="1"/>
</dbReference>
<gene>
    <name evidence="2" type="ORF">GCG54_00012847</name>
</gene>
<dbReference type="RefSeq" id="XP_045268721.1">
    <property type="nucleotide sequence ID" value="XM_045412715.1"/>
</dbReference>
<dbReference type="EMBL" id="WVTB01000016">
    <property type="protein sequence ID" value="KAF3809562.1"/>
    <property type="molecule type" value="Genomic_DNA"/>
</dbReference>
<dbReference type="InterPro" id="IPR052895">
    <property type="entry name" value="HetReg/Transcr_Mod"/>
</dbReference>
<dbReference type="PANTHER" id="PTHR24148">
    <property type="entry name" value="ANKYRIN REPEAT DOMAIN-CONTAINING PROTEIN 39 HOMOLOG-RELATED"/>
    <property type="match status" value="1"/>
</dbReference>
<comment type="caution">
    <text evidence="2">The sequence shown here is derived from an EMBL/GenBank/DDBJ whole genome shotgun (WGS) entry which is preliminary data.</text>
</comment>
<keyword evidence="3" id="KW-1185">Reference proteome</keyword>
<evidence type="ECO:0000259" key="1">
    <source>
        <dbReference type="Pfam" id="PF06985"/>
    </source>
</evidence>
<organism evidence="2 3">
    <name type="scientific">Colletotrichum gloeosporioides</name>
    <name type="common">Anthracnose fungus</name>
    <name type="synonym">Glomerella cingulata</name>
    <dbReference type="NCBI Taxonomy" id="474922"/>
    <lineage>
        <taxon>Eukaryota</taxon>
        <taxon>Fungi</taxon>
        <taxon>Dikarya</taxon>
        <taxon>Ascomycota</taxon>
        <taxon>Pezizomycotina</taxon>
        <taxon>Sordariomycetes</taxon>
        <taxon>Hypocreomycetidae</taxon>
        <taxon>Glomerellales</taxon>
        <taxon>Glomerellaceae</taxon>
        <taxon>Colletotrichum</taxon>
        <taxon>Colletotrichum gloeosporioides species complex</taxon>
    </lineage>
</organism>
<dbReference type="Proteomes" id="UP000613401">
    <property type="component" value="Unassembled WGS sequence"/>
</dbReference>
<reference evidence="2" key="2">
    <citation type="submission" date="2020-03" db="EMBL/GenBank/DDBJ databases">
        <authorList>
            <person name="Fu F.-F."/>
            <person name="Chen J."/>
        </authorList>
    </citation>
    <scope>NUCLEOTIDE SEQUENCE</scope>
    <source>
        <strain evidence="2">Lc1</strain>
    </source>
</reference>
<proteinExistence type="predicted"/>
<evidence type="ECO:0000313" key="3">
    <source>
        <dbReference type="Proteomes" id="UP000613401"/>
    </source>
</evidence>
<evidence type="ECO:0000313" key="2">
    <source>
        <dbReference type="EMBL" id="KAF3809562.1"/>
    </source>
</evidence>
<name>A0A8H4CTL1_COLGL</name>
<dbReference type="InterPro" id="IPR010730">
    <property type="entry name" value="HET"/>
</dbReference>
<dbReference type="GeneID" id="69019965"/>
<dbReference type="PANTHER" id="PTHR24148:SF73">
    <property type="entry name" value="HET DOMAIN PROTEIN (AFU_ORTHOLOGUE AFUA_8G01020)"/>
    <property type="match status" value="1"/>
</dbReference>